<accession>A0A1Y0YNK6</accession>
<gene>
    <name evidence="2" type="ORF">CHCC16736_0547</name>
    <name evidence="1" type="ORF">I6G80_19255</name>
</gene>
<dbReference type="InterPro" id="IPR018540">
    <property type="entry name" value="Spo0E-like"/>
</dbReference>
<dbReference type="Gene3D" id="4.10.280.10">
    <property type="entry name" value="Helix-loop-helix DNA-binding domain"/>
    <property type="match status" value="1"/>
</dbReference>
<reference evidence="1 4" key="2">
    <citation type="submission" date="2020-12" db="EMBL/GenBank/DDBJ databases">
        <title>FDA dAtabase for Regulatory Grade micrObial Sequences (FDA-ARGOS): Supporting development and validation of Infectious Disease Dx tests.</title>
        <authorList>
            <person name="Nelson B."/>
            <person name="Plummer A."/>
            <person name="Tallon L."/>
            <person name="Sadzewicz L."/>
            <person name="Zhao X."/>
            <person name="Boylan J."/>
            <person name="Ott S."/>
            <person name="Bowen H."/>
            <person name="Vavikolanu K."/>
            <person name="Mehta A."/>
            <person name="Aluvathingal J."/>
            <person name="Nadendla S."/>
            <person name="Myers T."/>
            <person name="Yan Y."/>
            <person name="Sichtig H."/>
        </authorList>
    </citation>
    <scope>NUCLEOTIDE SEQUENCE [LARGE SCALE GENOMIC DNA]</scope>
    <source>
        <strain evidence="1 4">FDAARGOS_923</strain>
    </source>
</reference>
<dbReference type="EMBL" id="NILC01000030">
    <property type="protein sequence ID" value="TWL22084.1"/>
    <property type="molecule type" value="Genomic_DNA"/>
</dbReference>
<evidence type="ECO:0000313" key="4">
    <source>
        <dbReference type="Proteomes" id="UP000595038"/>
    </source>
</evidence>
<dbReference type="Proteomes" id="UP000595038">
    <property type="component" value="Chromosome"/>
</dbReference>
<dbReference type="GO" id="GO:0043937">
    <property type="term" value="P:regulation of sporulation"/>
    <property type="evidence" value="ECO:0007669"/>
    <property type="project" value="InterPro"/>
</dbReference>
<organism evidence="2 3">
    <name type="scientific">Bacillus licheniformis</name>
    <dbReference type="NCBI Taxonomy" id="1402"/>
    <lineage>
        <taxon>Bacteria</taxon>
        <taxon>Bacillati</taxon>
        <taxon>Bacillota</taxon>
        <taxon>Bacilli</taxon>
        <taxon>Bacillales</taxon>
        <taxon>Bacillaceae</taxon>
        <taxon>Bacillus</taxon>
    </lineage>
</organism>
<dbReference type="RefSeq" id="WP_003181085.1">
    <property type="nucleotide sequence ID" value="NZ_BEXU01000022.1"/>
</dbReference>
<evidence type="ECO:0000313" key="2">
    <source>
        <dbReference type="EMBL" id="TWL22084.1"/>
    </source>
</evidence>
<dbReference type="EMBL" id="CP065647">
    <property type="protein sequence ID" value="QPR71938.1"/>
    <property type="molecule type" value="Genomic_DNA"/>
</dbReference>
<dbReference type="AlphaFoldDB" id="A0A1Y0YNK6"/>
<evidence type="ECO:0000313" key="1">
    <source>
        <dbReference type="EMBL" id="QPR71938.1"/>
    </source>
</evidence>
<name>A0A1Y0YNK6_BACLI</name>
<dbReference type="SUPFAM" id="SSF140500">
    <property type="entry name" value="BAS1536-like"/>
    <property type="match status" value="1"/>
</dbReference>
<reference evidence="2 3" key="1">
    <citation type="submission" date="2019-06" db="EMBL/GenBank/DDBJ databases">
        <title>Genome sequence analysis of &gt;100 Bacillus licheniformis strains suggests intrinsic resistance to this species.</title>
        <authorList>
            <person name="Wels M."/>
            <person name="Siezen R.J."/>
            <person name="Johansen E."/>
            <person name="Stuer-Lauridsen B."/>
            <person name="Bjerre K."/>
            <person name="Nielsen B.K.K."/>
        </authorList>
    </citation>
    <scope>NUCLEOTIDE SEQUENCE [LARGE SCALE GENOMIC DNA]</scope>
    <source>
        <strain evidence="2 3">BAC-16736</strain>
    </source>
</reference>
<proteinExistence type="predicted"/>
<evidence type="ECO:0000313" key="3">
    <source>
        <dbReference type="Proteomes" id="UP000435910"/>
    </source>
</evidence>
<dbReference type="OMA" id="TCSQELD"/>
<dbReference type="GO" id="GO:0046983">
    <property type="term" value="F:protein dimerization activity"/>
    <property type="evidence" value="ECO:0007669"/>
    <property type="project" value="InterPro"/>
</dbReference>
<dbReference type="Pfam" id="PF09388">
    <property type="entry name" value="SpoOE-like"/>
    <property type="match status" value="1"/>
</dbReference>
<dbReference type="InterPro" id="IPR037208">
    <property type="entry name" value="Spo0E-like_sf"/>
</dbReference>
<dbReference type="GeneID" id="92861889"/>
<dbReference type="InterPro" id="IPR036638">
    <property type="entry name" value="HLH_DNA-bd_sf"/>
</dbReference>
<sequence>MQRYIEKEALLVSISKKRQMMVEAAEIYGYTGDETIRRSQELDQLIYEYQKLSMNENAPDNLLQDFLGCIDCLPVEKYTA</sequence>
<dbReference type="Proteomes" id="UP000435910">
    <property type="component" value="Unassembled WGS sequence"/>
</dbReference>
<protein>
    <submittedName>
        <fullName evidence="1 2">Aspartyl-phosphate phosphatase Spo0E</fullName>
    </submittedName>
</protein>